<keyword evidence="5" id="KW-1185">Reference proteome</keyword>
<dbReference type="Gene3D" id="2.60.120.740">
    <property type="match status" value="2"/>
</dbReference>
<dbReference type="STRING" id="8081.ENSPREP00000003616"/>
<dbReference type="AlphaFoldDB" id="A0A3P9N202"/>
<dbReference type="Proteomes" id="UP000242638">
    <property type="component" value="Unassembled WGS sequence"/>
</dbReference>
<feature type="domain" description="SUEL-type lectin" evidence="3">
    <location>
        <begin position="121"/>
        <end position="202"/>
    </location>
</feature>
<evidence type="ECO:0000256" key="2">
    <source>
        <dbReference type="ARBA" id="ARBA00022737"/>
    </source>
</evidence>
<dbReference type="GeneTree" id="ENSGT00940000154285"/>
<reference evidence="4" key="3">
    <citation type="submission" date="2025-09" db="UniProtKB">
        <authorList>
            <consortium name="Ensembl"/>
        </authorList>
    </citation>
    <scope>IDENTIFICATION</scope>
    <source>
        <strain evidence="4">Guanapo</strain>
    </source>
</reference>
<feature type="domain" description="SUEL-type lectin" evidence="3">
    <location>
        <begin position="32"/>
        <end position="113"/>
    </location>
</feature>
<accession>A0A3P9N202</accession>
<evidence type="ECO:0000313" key="4">
    <source>
        <dbReference type="Ensembl" id="ENSPREP00000003616.1"/>
    </source>
</evidence>
<dbReference type="Ensembl" id="ENSPRET00000003671.1">
    <property type="protein sequence ID" value="ENSPREP00000003616.1"/>
    <property type="gene ID" value="ENSPREG00000002564.1"/>
</dbReference>
<dbReference type="Pfam" id="PF02140">
    <property type="entry name" value="SUEL_Lectin"/>
    <property type="match status" value="2"/>
</dbReference>
<reference evidence="4" key="2">
    <citation type="submission" date="2025-08" db="UniProtKB">
        <authorList>
            <consortium name="Ensembl"/>
        </authorList>
    </citation>
    <scope>IDENTIFICATION</scope>
    <source>
        <strain evidence="4">Guanapo</strain>
    </source>
</reference>
<reference evidence="5" key="1">
    <citation type="submission" date="2013-11" db="EMBL/GenBank/DDBJ databases">
        <title>The genomic landscape of the Guanapo guppy.</title>
        <authorList>
            <person name="Kuenstner A."/>
            <person name="Dreyer C."/>
        </authorList>
    </citation>
    <scope>NUCLEOTIDE SEQUENCE</scope>
    <source>
        <strain evidence="5">Guanapo</strain>
    </source>
</reference>
<proteinExistence type="predicted"/>
<dbReference type="InterPro" id="IPR043159">
    <property type="entry name" value="Lectin_gal-bd_sf"/>
</dbReference>
<evidence type="ECO:0000259" key="3">
    <source>
        <dbReference type="PROSITE" id="PS50228"/>
    </source>
</evidence>
<organism evidence="4 5">
    <name type="scientific">Poecilia reticulata</name>
    <name type="common">Guppy</name>
    <name type="synonym">Acanthophacelus reticulatus</name>
    <dbReference type="NCBI Taxonomy" id="8081"/>
    <lineage>
        <taxon>Eukaryota</taxon>
        <taxon>Metazoa</taxon>
        <taxon>Chordata</taxon>
        <taxon>Craniata</taxon>
        <taxon>Vertebrata</taxon>
        <taxon>Euteleostomi</taxon>
        <taxon>Actinopterygii</taxon>
        <taxon>Neopterygii</taxon>
        <taxon>Teleostei</taxon>
        <taxon>Neoteleostei</taxon>
        <taxon>Acanthomorphata</taxon>
        <taxon>Ovalentaria</taxon>
        <taxon>Atherinomorphae</taxon>
        <taxon>Cyprinodontiformes</taxon>
        <taxon>Poeciliidae</taxon>
        <taxon>Poeciliinae</taxon>
        <taxon>Poecilia</taxon>
    </lineage>
</organism>
<keyword evidence="2" id="KW-0677">Repeat</keyword>
<dbReference type="PANTHER" id="PTHR46780">
    <property type="entry name" value="PROTEIN EVA-1"/>
    <property type="match status" value="1"/>
</dbReference>
<keyword evidence="1" id="KW-0430">Lectin</keyword>
<sequence length="203" mass="22962">INLKDSLSLQLLLFVSCFTQNKTKIFQHFFFCLPTETGSITVTSAKYGRSDQTTCSNGIPYDQTMDTDCTTRADLVFERCNGKSMCLVLARSSLFRDPCVGTYKYLEVKYVCEVFQHFFFCLPTETGSITVTSAKYGRSDRTTCSDGIPDNQTDDTDCKKEIYEVGRRCNGKSACAIFASTSVFRDPCVGTYKYLEVKYFCQF</sequence>
<evidence type="ECO:0000313" key="5">
    <source>
        <dbReference type="Proteomes" id="UP000242638"/>
    </source>
</evidence>
<protein>
    <recommendedName>
        <fullName evidence="3">SUEL-type lectin domain-containing protein</fullName>
    </recommendedName>
</protein>
<dbReference type="GO" id="GO:0030246">
    <property type="term" value="F:carbohydrate binding"/>
    <property type="evidence" value="ECO:0007669"/>
    <property type="project" value="UniProtKB-KW"/>
</dbReference>
<dbReference type="InterPro" id="IPR000922">
    <property type="entry name" value="Lectin_gal-bd_dom"/>
</dbReference>
<evidence type="ECO:0000256" key="1">
    <source>
        <dbReference type="ARBA" id="ARBA00022734"/>
    </source>
</evidence>
<name>A0A3P9N202_POERE</name>
<dbReference type="PROSITE" id="PS50228">
    <property type="entry name" value="SUEL_LECTIN"/>
    <property type="match status" value="2"/>
</dbReference>